<keyword evidence="9 14" id="KW-0560">Oxidoreductase</keyword>
<dbReference type="GO" id="GO:0004497">
    <property type="term" value="F:monooxygenase activity"/>
    <property type="evidence" value="ECO:0007669"/>
    <property type="project" value="UniProtKB-KW"/>
</dbReference>
<dbReference type="GO" id="GO:0005789">
    <property type="term" value="C:endoplasmic reticulum membrane"/>
    <property type="evidence" value="ECO:0007669"/>
    <property type="project" value="UniProtKB-SubCell"/>
</dbReference>
<dbReference type="PANTHER" id="PTHR24292">
    <property type="entry name" value="CYTOCHROME P450"/>
    <property type="match status" value="1"/>
</dbReference>
<dbReference type="GO" id="GO:0005506">
    <property type="term" value="F:iron ion binding"/>
    <property type="evidence" value="ECO:0007669"/>
    <property type="project" value="InterPro"/>
</dbReference>
<evidence type="ECO:0000256" key="4">
    <source>
        <dbReference type="ARBA" id="ARBA00010617"/>
    </source>
</evidence>
<evidence type="ECO:0008006" key="17">
    <source>
        <dbReference type="Google" id="ProtNLM"/>
    </source>
</evidence>
<dbReference type="Gene3D" id="1.10.630.10">
    <property type="entry name" value="Cytochrome P450"/>
    <property type="match status" value="1"/>
</dbReference>
<keyword evidence="6 13" id="KW-0479">Metal-binding</keyword>
<dbReference type="PRINTS" id="PR00385">
    <property type="entry name" value="P450"/>
</dbReference>
<keyword evidence="8" id="KW-0492">Microsome</keyword>
<evidence type="ECO:0000256" key="1">
    <source>
        <dbReference type="ARBA" id="ARBA00001971"/>
    </source>
</evidence>
<name>A0A182TVB1_9DIPT</name>
<comment type="cofactor">
    <cofactor evidence="1 13">
        <name>heme</name>
        <dbReference type="ChEBI" id="CHEBI:30413"/>
    </cofactor>
</comment>
<dbReference type="VEuPathDB" id="VectorBase:AMEC008939"/>
<dbReference type="PANTHER" id="PTHR24292:SF103">
    <property type="entry name" value="CYTOCHROME P450 6BS1"/>
    <property type="match status" value="1"/>
</dbReference>
<evidence type="ECO:0000256" key="12">
    <source>
        <dbReference type="ARBA" id="ARBA00023136"/>
    </source>
</evidence>
<evidence type="ECO:0000313" key="15">
    <source>
        <dbReference type="EnsemblMetazoa" id="AMEC008939-PA"/>
    </source>
</evidence>
<dbReference type="STRING" id="34690.A0A182TVB1"/>
<evidence type="ECO:0000256" key="7">
    <source>
        <dbReference type="ARBA" id="ARBA00022824"/>
    </source>
</evidence>
<dbReference type="EnsemblMetazoa" id="AMEC008939-RA">
    <property type="protein sequence ID" value="AMEC008939-PA"/>
    <property type="gene ID" value="AMEC008939"/>
</dbReference>
<reference evidence="15" key="2">
    <citation type="submission" date="2020-05" db="UniProtKB">
        <authorList>
            <consortium name="EnsemblMetazoa"/>
        </authorList>
    </citation>
    <scope>IDENTIFICATION</scope>
    <source>
        <strain evidence="15">CM1001059</strain>
    </source>
</reference>
<dbReference type="PRINTS" id="PR00463">
    <property type="entry name" value="EP450I"/>
</dbReference>
<dbReference type="Proteomes" id="UP000075902">
    <property type="component" value="Unassembled WGS sequence"/>
</dbReference>
<evidence type="ECO:0000256" key="6">
    <source>
        <dbReference type="ARBA" id="ARBA00022723"/>
    </source>
</evidence>
<keyword evidence="7" id="KW-0256">Endoplasmic reticulum</keyword>
<sequence>MFLQLVGVVLAIVLSLLAWIHRRYHFWKDRSVAYIKPHFPFGNFATLGKVEHIAPITQRHYDHFKCQNVPYGGVFMLTSPLLYIFDTKLIKQLLVKDFHHFPNRGVYFNERDDPLSAHMFAIEGQKWRTLRAKLSPTFTSGRIKMTLPLITQVCERFCEHLNESLQSSDEVEVHDLLSRYTIDVIGACAFGIECNSFREPDNEFRRYGKIAFDKLRHSPLVVYLMKAFRVHANALGMKQLHDDVSGFFMRVVKDTVEYREREQIVRNDFMDLLLKLKNTGRLEADGEEIGKLTFEEIAAQAFIFFTAGYDTSSTAMSYTLYELALNPEVQERARESVKQTLQKYDGKLSYEAVSEMSYLEQCISETLRKHPPVAILERNADKDYRLPDSGLLLRRGQKIMIPIYAMHHDPAHFPEPEHYRPERFSPDEVARRDPYCYLPFGEGPRVCIGMRFGSIQAKLGLASLLDRFRFSACDRTQIPVQYSRTNFILGPANGVWLRVEVLDASFL</sequence>
<evidence type="ECO:0000256" key="9">
    <source>
        <dbReference type="ARBA" id="ARBA00023002"/>
    </source>
</evidence>
<dbReference type="InterPro" id="IPR001128">
    <property type="entry name" value="Cyt_P450"/>
</dbReference>
<reference evidence="16" key="1">
    <citation type="submission" date="2014-01" db="EMBL/GenBank/DDBJ databases">
        <title>The Genome Sequence of Anopheles melas CM1001059_A (V2).</title>
        <authorList>
            <consortium name="The Broad Institute Genomics Platform"/>
            <person name="Neafsey D.E."/>
            <person name="Besansky N."/>
            <person name="Howell P."/>
            <person name="Walton C."/>
            <person name="Young S.K."/>
            <person name="Zeng Q."/>
            <person name="Gargeya S."/>
            <person name="Fitzgerald M."/>
            <person name="Haas B."/>
            <person name="Abouelleil A."/>
            <person name="Allen A.W."/>
            <person name="Alvarado L."/>
            <person name="Arachchi H.M."/>
            <person name="Berlin A.M."/>
            <person name="Chapman S.B."/>
            <person name="Gainer-Dewar J."/>
            <person name="Goldberg J."/>
            <person name="Griggs A."/>
            <person name="Gujja S."/>
            <person name="Hansen M."/>
            <person name="Howarth C."/>
            <person name="Imamovic A."/>
            <person name="Ireland A."/>
            <person name="Larimer J."/>
            <person name="McCowan C."/>
            <person name="Murphy C."/>
            <person name="Pearson M."/>
            <person name="Poon T.W."/>
            <person name="Priest M."/>
            <person name="Roberts A."/>
            <person name="Saif S."/>
            <person name="Shea T."/>
            <person name="Sisk P."/>
            <person name="Sykes S."/>
            <person name="Wortman J."/>
            <person name="Nusbaum C."/>
            <person name="Birren B."/>
        </authorList>
    </citation>
    <scope>NUCLEOTIDE SEQUENCE [LARGE SCALE GENOMIC DNA]</scope>
    <source>
        <strain evidence="16">CM1001059</strain>
    </source>
</reference>
<evidence type="ECO:0000256" key="8">
    <source>
        <dbReference type="ARBA" id="ARBA00022848"/>
    </source>
</evidence>
<keyword evidence="5 13" id="KW-0349">Heme</keyword>
<dbReference type="InterPro" id="IPR036396">
    <property type="entry name" value="Cyt_P450_sf"/>
</dbReference>
<evidence type="ECO:0000256" key="2">
    <source>
        <dbReference type="ARBA" id="ARBA00004174"/>
    </source>
</evidence>
<keyword evidence="10 13" id="KW-0408">Iron</keyword>
<dbReference type="SUPFAM" id="SSF48264">
    <property type="entry name" value="Cytochrome P450"/>
    <property type="match status" value="1"/>
</dbReference>
<keyword evidence="16" id="KW-1185">Reference proteome</keyword>
<dbReference type="InterPro" id="IPR017972">
    <property type="entry name" value="Cyt_P450_CS"/>
</dbReference>
<comment type="subcellular location">
    <subcellularLocation>
        <location evidence="3">Endoplasmic reticulum membrane</location>
        <topology evidence="3">Peripheral membrane protein</topology>
    </subcellularLocation>
    <subcellularLocation>
        <location evidence="2">Microsome membrane</location>
        <topology evidence="2">Peripheral membrane protein</topology>
    </subcellularLocation>
</comment>
<evidence type="ECO:0000313" key="16">
    <source>
        <dbReference type="Proteomes" id="UP000075902"/>
    </source>
</evidence>
<dbReference type="Pfam" id="PF00067">
    <property type="entry name" value="p450"/>
    <property type="match status" value="1"/>
</dbReference>
<protein>
    <recommendedName>
        <fullName evidence="17">Cytochrome P450</fullName>
    </recommendedName>
</protein>
<evidence type="ECO:0000256" key="11">
    <source>
        <dbReference type="ARBA" id="ARBA00023033"/>
    </source>
</evidence>
<proteinExistence type="inferred from homology"/>
<accession>A0A182TVB1</accession>
<evidence type="ECO:0000256" key="5">
    <source>
        <dbReference type="ARBA" id="ARBA00022617"/>
    </source>
</evidence>
<dbReference type="GO" id="GO:0020037">
    <property type="term" value="F:heme binding"/>
    <property type="evidence" value="ECO:0007669"/>
    <property type="project" value="InterPro"/>
</dbReference>
<feature type="binding site" description="axial binding residue" evidence="13">
    <location>
        <position position="447"/>
    </location>
    <ligand>
        <name>heme</name>
        <dbReference type="ChEBI" id="CHEBI:30413"/>
    </ligand>
    <ligandPart>
        <name>Fe</name>
        <dbReference type="ChEBI" id="CHEBI:18248"/>
    </ligandPart>
</feature>
<keyword evidence="12" id="KW-0472">Membrane</keyword>
<evidence type="ECO:0000256" key="3">
    <source>
        <dbReference type="ARBA" id="ARBA00004406"/>
    </source>
</evidence>
<dbReference type="CDD" id="cd11056">
    <property type="entry name" value="CYP6-like"/>
    <property type="match status" value="1"/>
</dbReference>
<dbReference type="InterPro" id="IPR050476">
    <property type="entry name" value="Insect_CytP450_Detox"/>
</dbReference>
<comment type="similarity">
    <text evidence="4 14">Belongs to the cytochrome P450 family.</text>
</comment>
<evidence type="ECO:0000256" key="14">
    <source>
        <dbReference type="RuleBase" id="RU000461"/>
    </source>
</evidence>
<organism evidence="15 16">
    <name type="scientific">Anopheles melas</name>
    <dbReference type="NCBI Taxonomy" id="34690"/>
    <lineage>
        <taxon>Eukaryota</taxon>
        <taxon>Metazoa</taxon>
        <taxon>Ecdysozoa</taxon>
        <taxon>Arthropoda</taxon>
        <taxon>Hexapoda</taxon>
        <taxon>Insecta</taxon>
        <taxon>Pterygota</taxon>
        <taxon>Neoptera</taxon>
        <taxon>Endopterygota</taxon>
        <taxon>Diptera</taxon>
        <taxon>Nematocera</taxon>
        <taxon>Culicoidea</taxon>
        <taxon>Culicidae</taxon>
        <taxon>Anophelinae</taxon>
        <taxon>Anopheles</taxon>
    </lineage>
</organism>
<dbReference type="PROSITE" id="PS00086">
    <property type="entry name" value="CYTOCHROME_P450"/>
    <property type="match status" value="1"/>
</dbReference>
<dbReference type="AlphaFoldDB" id="A0A182TVB1"/>
<evidence type="ECO:0000256" key="13">
    <source>
        <dbReference type="PIRSR" id="PIRSR602401-1"/>
    </source>
</evidence>
<dbReference type="InterPro" id="IPR002401">
    <property type="entry name" value="Cyt_P450_E_grp-I"/>
</dbReference>
<dbReference type="GO" id="GO:0016705">
    <property type="term" value="F:oxidoreductase activity, acting on paired donors, with incorporation or reduction of molecular oxygen"/>
    <property type="evidence" value="ECO:0007669"/>
    <property type="project" value="InterPro"/>
</dbReference>
<keyword evidence="11 14" id="KW-0503">Monooxygenase</keyword>
<dbReference type="FunFam" id="1.10.630.10:FF:000042">
    <property type="entry name" value="Cytochrome P450"/>
    <property type="match status" value="1"/>
</dbReference>
<evidence type="ECO:0000256" key="10">
    <source>
        <dbReference type="ARBA" id="ARBA00023004"/>
    </source>
</evidence>